<gene>
    <name evidence="2" type="ORF">CCS41_08185</name>
</gene>
<keyword evidence="3" id="KW-1185">Reference proteome</keyword>
<dbReference type="AlphaFoldDB" id="A0A2U8I5P9"/>
<protein>
    <recommendedName>
        <fullName evidence="1">PAS fold-4 domain-containing protein</fullName>
    </recommendedName>
</protein>
<evidence type="ECO:0000313" key="3">
    <source>
        <dbReference type="Proteomes" id="UP000261875"/>
    </source>
</evidence>
<dbReference type="EMBL" id="CP021659">
    <property type="protein sequence ID" value="AWK14460.1"/>
    <property type="molecule type" value="Genomic_DNA"/>
</dbReference>
<organism evidence="2 3">
    <name type="scientific">Candidatus Fukatsuia symbiotica</name>
    <dbReference type="NCBI Taxonomy" id="1878942"/>
    <lineage>
        <taxon>Bacteria</taxon>
        <taxon>Pseudomonadati</taxon>
        <taxon>Pseudomonadota</taxon>
        <taxon>Gammaproteobacteria</taxon>
        <taxon>Enterobacterales</taxon>
        <taxon>Yersiniaceae</taxon>
        <taxon>Candidatus Fukatsuia</taxon>
    </lineage>
</organism>
<accession>A0A2U8I5P9</accession>
<sequence>MYKQRLIWAKGDYMVKSNSKNATEKKPKLFVAEPQIPLNLATGRSLWDHLVEPLAIKDRESRYLYANPAHIELYNLPAEFKIEGMFDNEIPLPMAEFSAKFQTHDRLVEQTMQPIPVLETHLYGREKKLQAYIFDKRPFTDSTEGCIGTIFSGKKLEICSINDHVKMKMPSSLMLTQPDQFFTHEEFEIIFFLLQLIPTTEIAKRLNLPYHNIENNARRIYRKAAASSFDDFKSFCEEKGYDCYIPAKFLHINHTIER</sequence>
<reference evidence="2 3" key="1">
    <citation type="submission" date="2017-05" db="EMBL/GenBank/DDBJ databases">
        <title>Genome sequence of Candidatus Fukatsuia symbiotica and Candidatus Hamiltonella defensa from Acyrthosiphon pisum strain 5D.</title>
        <authorList>
            <person name="Patel V.A."/>
            <person name="Chevignon G."/>
            <person name="Russell J.A."/>
            <person name="Oliver K.M."/>
        </authorList>
    </citation>
    <scope>NUCLEOTIDE SEQUENCE [LARGE SCALE GENOMIC DNA]</scope>
    <source>
        <strain evidence="2 3">5D</strain>
    </source>
</reference>
<dbReference type="OrthoDB" id="6191871at2"/>
<dbReference type="Proteomes" id="UP000261875">
    <property type="component" value="Chromosome"/>
</dbReference>
<feature type="domain" description="PAS fold-4" evidence="1">
    <location>
        <begin position="47"/>
        <end position="152"/>
    </location>
</feature>
<dbReference type="SUPFAM" id="SSF46894">
    <property type="entry name" value="C-terminal effector domain of the bipartite response regulators"/>
    <property type="match status" value="1"/>
</dbReference>
<dbReference type="InterPro" id="IPR016032">
    <property type="entry name" value="Sig_transdc_resp-reg_C-effctor"/>
</dbReference>
<name>A0A2U8I5P9_9GAMM</name>
<dbReference type="Pfam" id="PF08448">
    <property type="entry name" value="PAS_4"/>
    <property type="match status" value="1"/>
</dbReference>
<dbReference type="KEGG" id="fsm:CCS41_08185"/>
<dbReference type="InterPro" id="IPR013656">
    <property type="entry name" value="PAS_4"/>
</dbReference>
<evidence type="ECO:0000259" key="1">
    <source>
        <dbReference type="Pfam" id="PF08448"/>
    </source>
</evidence>
<dbReference type="GO" id="GO:0006355">
    <property type="term" value="P:regulation of DNA-templated transcription"/>
    <property type="evidence" value="ECO:0007669"/>
    <property type="project" value="InterPro"/>
</dbReference>
<evidence type="ECO:0000313" key="2">
    <source>
        <dbReference type="EMBL" id="AWK14460.1"/>
    </source>
</evidence>
<dbReference type="GO" id="GO:0003677">
    <property type="term" value="F:DNA binding"/>
    <property type="evidence" value="ECO:0007669"/>
    <property type="project" value="InterPro"/>
</dbReference>
<proteinExistence type="predicted"/>
<dbReference type="STRING" id="1878942.GCA_900128755_00323"/>